<protein>
    <recommendedName>
        <fullName evidence="7">Deacetylase sirtuin-type domain-containing protein</fullName>
    </recommendedName>
</protein>
<feature type="domain" description="Deacetylase sirtuin-type" evidence="7">
    <location>
        <begin position="9"/>
        <end position="326"/>
    </location>
</feature>
<dbReference type="PANTHER" id="PTHR11085">
    <property type="entry name" value="NAD-DEPENDENT PROTEIN DEACYLASE SIRTUIN-5, MITOCHONDRIAL-RELATED"/>
    <property type="match status" value="1"/>
</dbReference>
<evidence type="ECO:0000256" key="5">
    <source>
        <dbReference type="ARBA" id="ARBA00023128"/>
    </source>
</evidence>
<dbReference type="InterPro" id="IPR026590">
    <property type="entry name" value="Ssirtuin_cat_dom"/>
</dbReference>
<keyword evidence="5" id="KW-0496">Mitochondrion</keyword>
<sequence>MLDLPSENPISQPSSDLDAFCNILLSSKCPGILTGAGLSAASGITTYRGTNGQWLTTNPMEVASLQAFQDNPGRVWAYYHPKRDQCIAAKPNAAHYTLASLSLPSVRSRIFRKLLQPDKPPLYVTQNFDGLCRRALDETLDNAQSPDDRLDPDERDAAHARLIEMHGSCYRFTCTQCKCVKTTAETPLALVFNDHAVIEKAKNGEETIAVEHLPRCGGPEWSGSNRYGRCGGLLRPGIVWFGEIPEGQGEITRILTKVDVLLVVGTSSLVHPAASYATTVKKNGGTVAVFNLAPSQGDDKADFVFYGPCEKTIPDLLEHAEQLLANAE</sequence>
<feature type="binding site" evidence="6">
    <location>
        <position position="174"/>
    </location>
    <ligand>
        <name>Zn(2+)</name>
        <dbReference type="ChEBI" id="CHEBI:29105"/>
    </ligand>
</feature>
<evidence type="ECO:0000256" key="2">
    <source>
        <dbReference type="ARBA" id="ARBA00006924"/>
    </source>
</evidence>
<dbReference type="EMBL" id="AYKW01000008">
    <property type="protein sequence ID" value="PIL33061.1"/>
    <property type="molecule type" value="Genomic_DNA"/>
</dbReference>
<keyword evidence="9" id="KW-1185">Reference proteome</keyword>
<dbReference type="InterPro" id="IPR050134">
    <property type="entry name" value="NAD-dep_sirtuin_deacylases"/>
</dbReference>
<keyword evidence="3" id="KW-0808">Transferase</keyword>
<dbReference type="OrthoDB" id="424302at2759"/>
<dbReference type="Pfam" id="PF02146">
    <property type="entry name" value="SIR2"/>
    <property type="match status" value="2"/>
</dbReference>
<dbReference type="GO" id="GO:0017136">
    <property type="term" value="F:histone deacetylase activity, NAD-dependent"/>
    <property type="evidence" value="ECO:0007669"/>
    <property type="project" value="TreeGrafter"/>
</dbReference>
<reference evidence="8 9" key="1">
    <citation type="journal article" date="2015" name="Sci. Rep.">
        <title>Chromosome-level genome map provides insights into diverse defense mechanisms in the medicinal fungus Ganoderma sinense.</title>
        <authorList>
            <person name="Zhu Y."/>
            <person name="Xu J."/>
            <person name="Sun C."/>
            <person name="Zhou S."/>
            <person name="Xu H."/>
            <person name="Nelson D.R."/>
            <person name="Qian J."/>
            <person name="Song J."/>
            <person name="Luo H."/>
            <person name="Xiang L."/>
            <person name="Li Y."/>
            <person name="Xu Z."/>
            <person name="Ji A."/>
            <person name="Wang L."/>
            <person name="Lu S."/>
            <person name="Hayward A."/>
            <person name="Sun W."/>
            <person name="Li X."/>
            <person name="Schwartz D.C."/>
            <person name="Wang Y."/>
            <person name="Chen S."/>
        </authorList>
    </citation>
    <scope>NUCLEOTIDE SEQUENCE [LARGE SCALE GENOMIC DNA]</scope>
    <source>
        <strain evidence="8 9">ZZ0214-1</strain>
    </source>
</reference>
<comment type="subcellular location">
    <subcellularLocation>
        <location evidence="1">Mitochondrion</location>
    </subcellularLocation>
</comment>
<dbReference type="PROSITE" id="PS50305">
    <property type="entry name" value="SIRTUIN"/>
    <property type="match status" value="1"/>
</dbReference>
<dbReference type="InterPro" id="IPR029035">
    <property type="entry name" value="DHS-like_NAD/FAD-binding_dom"/>
</dbReference>
<keyword evidence="6" id="KW-0479">Metal-binding</keyword>
<dbReference type="GO" id="GO:0070403">
    <property type="term" value="F:NAD+ binding"/>
    <property type="evidence" value="ECO:0007669"/>
    <property type="project" value="InterPro"/>
</dbReference>
<feature type="binding site" evidence="6">
    <location>
        <position position="216"/>
    </location>
    <ligand>
        <name>Zn(2+)</name>
        <dbReference type="ChEBI" id="CHEBI:29105"/>
    </ligand>
</feature>
<keyword evidence="4" id="KW-0520">NAD</keyword>
<keyword evidence="6" id="KW-0862">Zinc</keyword>
<dbReference type="GO" id="GO:0005739">
    <property type="term" value="C:mitochondrion"/>
    <property type="evidence" value="ECO:0007669"/>
    <property type="project" value="UniProtKB-SubCell"/>
</dbReference>
<dbReference type="GO" id="GO:0005634">
    <property type="term" value="C:nucleus"/>
    <property type="evidence" value="ECO:0007669"/>
    <property type="project" value="TreeGrafter"/>
</dbReference>
<evidence type="ECO:0000313" key="8">
    <source>
        <dbReference type="EMBL" id="PIL33061.1"/>
    </source>
</evidence>
<dbReference type="GO" id="GO:0046872">
    <property type="term" value="F:metal ion binding"/>
    <property type="evidence" value="ECO:0007669"/>
    <property type="project" value="UniProtKB-KW"/>
</dbReference>
<accession>A0A2G8SH38</accession>
<dbReference type="Proteomes" id="UP000230002">
    <property type="component" value="Unassembled WGS sequence"/>
</dbReference>
<evidence type="ECO:0000259" key="7">
    <source>
        <dbReference type="PROSITE" id="PS50305"/>
    </source>
</evidence>
<organism evidence="8 9">
    <name type="scientific">Ganoderma sinense ZZ0214-1</name>
    <dbReference type="NCBI Taxonomy" id="1077348"/>
    <lineage>
        <taxon>Eukaryota</taxon>
        <taxon>Fungi</taxon>
        <taxon>Dikarya</taxon>
        <taxon>Basidiomycota</taxon>
        <taxon>Agaricomycotina</taxon>
        <taxon>Agaricomycetes</taxon>
        <taxon>Polyporales</taxon>
        <taxon>Polyporaceae</taxon>
        <taxon>Ganoderma</taxon>
    </lineage>
</organism>
<evidence type="ECO:0000256" key="4">
    <source>
        <dbReference type="ARBA" id="ARBA00023027"/>
    </source>
</evidence>
<dbReference type="Gene3D" id="3.30.1600.10">
    <property type="entry name" value="SIR2/SIRT2 'Small Domain"/>
    <property type="match status" value="1"/>
</dbReference>
<evidence type="ECO:0000256" key="3">
    <source>
        <dbReference type="ARBA" id="ARBA00022679"/>
    </source>
</evidence>
<proteinExistence type="inferred from homology"/>
<dbReference type="InterPro" id="IPR003000">
    <property type="entry name" value="Sirtuin"/>
</dbReference>
<dbReference type="Gene3D" id="3.40.50.1220">
    <property type="entry name" value="TPP-binding domain"/>
    <property type="match status" value="1"/>
</dbReference>
<evidence type="ECO:0000256" key="1">
    <source>
        <dbReference type="ARBA" id="ARBA00004173"/>
    </source>
</evidence>
<comment type="similarity">
    <text evidence="2">Belongs to the sirtuin family. Class I subfamily.</text>
</comment>
<dbReference type="SUPFAM" id="SSF52467">
    <property type="entry name" value="DHS-like NAD/FAD-binding domain"/>
    <property type="match status" value="1"/>
</dbReference>
<gene>
    <name evidence="8" type="ORF">GSI_04510</name>
</gene>
<dbReference type="AlphaFoldDB" id="A0A2G8SH38"/>
<name>A0A2G8SH38_9APHY</name>
<feature type="binding site" evidence="6">
    <location>
        <position position="230"/>
    </location>
    <ligand>
        <name>Zn(2+)</name>
        <dbReference type="ChEBI" id="CHEBI:29105"/>
    </ligand>
</feature>
<dbReference type="PANTHER" id="PTHR11085:SF10">
    <property type="entry name" value="NAD-DEPENDENT PROTEIN DEACYLASE SIRTUIN-5, MITOCHONDRIAL-RELATED"/>
    <property type="match status" value="1"/>
</dbReference>
<evidence type="ECO:0000256" key="6">
    <source>
        <dbReference type="PROSITE-ProRule" id="PRU00236"/>
    </source>
</evidence>
<feature type="binding site" evidence="6">
    <location>
        <position position="177"/>
    </location>
    <ligand>
        <name>Zn(2+)</name>
        <dbReference type="ChEBI" id="CHEBI:29105"/>
    </ligand>
</feature>
<dbReference type="InterPro" id="IPR026591">
    <property type="entry name" value="Sirtuin_cat_small_dom_sf"/>
</dbReference>
<dbReference type="STRING" id="1077348.A0A2G8SH38"/>
<feature type="active site" description="Proton acceptor" evidence="6">
    <location>
        <position position="166"/>
    </location>
</feature>
<evidence type="ECO:0000313" key="9">
    <source>
        <dbReference type="Proteomes" id="UP000230002"/>
    </source>
</evidence>
<comment type="caution">
    <text evidence="8">The sequence shown here is derived from an EMBL/GenBank/DDBJ whole genome shotgun (WGS) entry which is preliminary data.</text>
</comment>